<dbReference type="RefSeq" id="WP_262595955.1">
    <property type="nucleotide sequence ID" value="NZ_CP103300.1"/>
</dbReference>
<dbReference type="Gene3D" id="3.30.40.10">
    <property type="entry name" value="Zinc/RING finger domain, C3HC4 (zinc finger)"/>
    <property type="match status" value="2"/>
</dbReference>
<protein>
    <recommendedName>
        <fullName evidence="1">RING-type domain-containing protein</fullName>
    </recommendedName>
</protein>
<dbReference type="InterPro" id="IPR001841">
    <property type="entry name" value="Znf_RING"/>
</dbReference>
<evidence type="ECO:0000259" key="1">
    <source>
        <dbReference type="PROSITE" id="PS50089"/>
    </source>
</evidence>
<name>A0ABY6GPJ2_9GAMM</name>
<sequence length="386" mass="43376">MESLAPVNQSLTINPTVVGEKKFVIDGRTFNLTLKKPFPTELAPTCFICQEYPKEPYSICKEQHLFCRSCYRADMKHCPSCRATGDLANRSKDPLIVTIQELPYDCPIGCGSYIEERDLEKHVTSCTPLDCGACDYKGNRLTIDEHKRKFCPESVMACSSCCSQMKRRELDGHEKTCPEVDVEATLPKIGSVNLKRRQVVALKGALHTPPEETVMREAFDALLQLYTDKPAVDKPSKTSFVPPTVTTNPTEIFTLKFDRKFSAPDGEVLQKTKIRTSQGNSYELSLNYLLKISPYRTRGFQLQATPCEADTSQPVMANNNNVVAIEVHAVEPSTEQGLQRSFAFPIDNLLKGSCKSQQKELAKLFDEKELNDIKDNKKAFFIKILV</sequence>
<organism evidence="2 3">
    <name type="scientific">Endozoicomonas euniceicola</name>
    <dbReference type="NCBI Taxonomy" id="1234143"/>
    <lineage>
        <taxon>Bacteria</taxon>
        <taxon>Pseudomonadati</taxon>
        <taxon>Pseudomonadota</taxon>
        <taxon>Gammaproteobacteria</taxon>
        <taxon>Oceanospirillales</taxon>
        <taxon>Endozoicomonadaceae</taxon>
        <taxon>Endozoicomonas</taxon>
    </lineage>
</organism>
<dbReference type="Proteomes" id="UP001163255">
    <property type="component" value="Chromosome"/>
</dbReference>
<keyword evidence="3" id="KW-1185">Reference proteome</keyword>
<proteinExistence type="predicted"/>
<dbReference type="InterPro" id="IPR013083">
    <property type="entry name" value="Znf_RING/FYVE/PHD"/>
</dbReference>
<dbReference type="PROSITE" id="PS50089">
    <property type="entry name" value="ZF_RING_2"/>
    <property type="match status" value="1"/>
</dbReference>
<reference evidence="2" key="1">
    <citation type="submission" date="2022-10" db="EMBL/GenBank/DDBJ databases">
        <title>Completed Genome Sequence of two octocoral isolated bacterium, Endozoicomonas euniceicola EF212T and Endozoicomonas gorgoniicola PS125T.</title>
        <authorList>
            <person name="Chiou Y.-J."/>
            <person name="Chen Y.-H."/>
        </authorList>
    </citation>
    <scope>NUCLEOTIDE SEQUENCE</scope>
    <source>
        <strain evidence="2">EF212</strain>
    </source>
</reference>
<feature type="domain" description="RING-type" evidence="1">
    <location>
        <begin position="46"/>
        <end position="82"/>
    </location>
</feature>
<gene>
    <name evidence="2" type="ORF">NX720_16375</name>
</gene>
<dbReference type="SUPFAM" id="SSF57850">
    <property type="entry name" value="RING/U-box"/>
    <property type="match status" value="1"/>
</dbReference>
<evidence type="ECO:0000313" key="2">
    <source>
        <dbReference type="EMBL" id="UYM14462.1"/>
    </source>
</evidence>
<dbReference type="EMBL" id="CP103300">
    <property type="protein sequence ID" value="UYM14462.1"/>
    <property type="molecule type" value="Genomic_DNA"/>
</dbReference>
<evidence type="ECO:0000313" key="3">
    <source>
        <dbReference type="Proteomes" id="UP001163255"/>
    </source>
</evidence>
<accession>A0ABY6GPJ2</accession>